<dbReference type="PANTHER" id="PTHR22925">
    <property type="entry name" value="GLYCOSYL HYDROLASE 43 FAMILY MEMBER"/>
    <property type="match status" value="1"/>
</dbReference>
<feature type="transmembrane region" description="Helical" evidence="5">
    <location>
        <begin position="135"/>
        <end position="159"/>
    </location>
</feature>
<dbReference type="PANTHER" id="PTHR22925:SF3">
    <property type="entry name" value="GLYCOSYL HYDROLASE FAMILY PROTEIN 43"/>
    <property type="match status" value="1"/>
</dbReference>
<reference evidence="6 7" key="1">
    <citation type="submission" date="2024-12" db="EMBL/GenBank/DDBJ databases">
        <title>The unique morphological basis and parallel evolutionary history of personate flowers in Penstemon.</title>
        <authorList>
            <person name="Depatie T.H."/>
            <person name="Wessinger C.A."/>
        </authorList>
    </citation>
    <scope>NUCLEOTIDE SEQUENCE [LARGE SCALE GENOMIC DNA]</scope>
    <source>
        <strain evidence="6">WTNN_2</strain>
        <tissue evidence="6">Leaf</tissue>
    </source>
</reference>
<keyword evidence="5" id="KW-0472">Membrane</keyword>
<dbReference type="Proteomes" id="UP001634393">
    <property type="component" value="Unassembled WGS sequence"/>
</dbReference>
<feature type="compositionally biased region" description="Basic residues" evidence="4">
    <location>
        <begin position="447"/>
        <end position="461"/>
    </location>
</feature>
<dbReference type="InterPro" id="IPR006710">
    <property type="entry name" value="Glyco_hydro_43"/>
</dbReference>
<dbReference type="InterPro" id="IPR023296">
    <property type="entry name" value="Glyco_hydro_beta-prop_sf"/>
</dbReference>
<feature type="region of interest" description="Disordered" evidence="4">
    <location>
        <begin position="440"/>
        <end position="462"/>
    </location>
</feature>
<evidence type="ECO:0000313" key="6">
    <source>
        <dbReference type="EMBL" id="KAL3844673.1"/>
    </source>
</evidence>
<gene>
    <name evidence="6" type="ORF">ACJIZ3_002076</name>
</gene>
<dbReference type="EMBL" id="JBJXBP010000002">
    <property type="protein sequence ID" value="KAL3844673.1"/>
    <property type="molecule type" value="Genomic_DNA"/>
</dbReference>
<comment type="caution">
    <text evidence="6">The sequence shown here is derived from an EMBL/GenBank/DDBJ whole genome shotgun (WGS) entry which is preliminary data.</text>
</comment>
<evidence type="ECO:0000256" key="2">
    <source>
        <dbReference type="ARBA" id="ARBA00022801"/>
    </source>
</evidence>
<accession>A0ABD3U7Z5</accession>
<keyword evidence="7" id="KW-1185">Reference proteome</keyword>
<keyword evidence="5" id="KW-1133">Transmembrane helix</keyword>
<sequence>MLWGQQHLQEYMLCGKSSEIVEHSNSSYMIVFVLIVCFTIYAMIASGVIIASNQKSLERTKKLEETIFGAGDDACQTIGKIKLTLIQMQTFIRQFDSKTSHLLDLITHRLRKESLTIQSFIEKTRESCDRALQTLYLVNLVIVSVNLVLLVSGLGDFIWDTCSTMKSFNENPQKNNSLEAILPCPKSTYSDRTLAQIGFSVHSLITMINSKISEAFATNEDQHSILQLCDPFSTAPNYSYSPANCAKNSIPLGDLPSILPRFICYKENTSESCLKDGKFVPEAIYVITLAYSRSIQDLINIYPDLSSLMQCSYVKEAISEIVGHQCKPIGLSTKYLIEGGMVVYSVNCILLDVEFCSAANENHRLHVFKCNTNCLTNTRNQLTTSHCYAVGSKCSISTVVWTLVGFLLLYTLICRTYIQNKEKHNNMSILLRELEQVEEENIQMPPPRKRSPRATKRKPRRPNTLIGEFLDESSQIRHVFFPTIKMAVVNPMKNITGNDSLYYYPGRIWLDTDGNPIQAHGGCILYDEESKTYYWYGEYKDGPTYHAHRKGAARVDVIGVGCYSSKDLWTWKSEGIVLAADEKDETHDLHKLNVLERPKVIYNDKTKKYVMWMHIDDANYTKASIGVATSDSPTGPFNYLYSKRPHGFDSRDMTIFKDDDNIAYLIYSSLDNTELHIGPLDSEYLDVTQAMTRILIGRHREAPALFKHEGTYYMITSRCTGWAPNEALVHAAESIMGPWEVIGNPCIGGNKAFRLTTFFAQSTYVLPLLGLPGSFIFMADRWSPADLRDSRGGVYV</sequence>
<evidence type="ECO:0000256" key="3">
    <source>
        <dbReference type="ARBA" id="ARBA00023295"/>
    </source>
</evidence>
<dbReference type="AlphaFoldDB" id="A0ABD3U7Z5"/>
<evidence type="ECO:0000256" key="1">
    <source>
        <dbReference type="ARBA" id="ARBA00009865"/>
    </source>
</evidence>
<feature type="transmembrane region" description="Helical" evidence="5">
    <location>
        <begin position="28"/>
        <end position="52"/>
    </location>
</feature>
<organism evidence="6 7">
    <name type="scientific">Penstemon smallii</name>
    <dbReference type="NCBI Taxonomy" id="265156"/>
    <lineage>
        <taxon>Eukaryota</taxon>
        <taxon>Viridiplantae</taxon>
        <taxon>Streptophyta</taxon>
        <taxon>Embryophyta</taxon>
        <taxon>Tracheophyta</taxon>
        <taxon>Spermatophyta</taxon>
        <taxon>Magnoliopsida</taxon>
        <taxon>eudicotyledons</taxon>
        <taxon>Gunneridae</taxon>
        <taxon>Pentapetalae</taxon>
        <taxon>asterids</taxon>
        <taxon>lamiids</taxon>
        <taxon>Lamiales</taxon>
        <taxon>Plantaginaceae</taxon>
        <taxon>Cheloneae</taxon>
        <taxon>Penstemon</taxon>
    </lineage>
</organism>
<evidence type="ECO:0000256" key="4">
    <source>
        <dbReference type="SAM" id="MobiDB-lite"/>
    </source>
</evidence>
<proteinExistence type="inferred from homology"/>
<name>A0ABD3U7Z5_9LAMI</name>
<dbReference type="Pfam" id="PF04616">
    <property type="entry name" value="Glyco_hydro_43"/>
    <property type="match status" value="1"/>
</dbReference>
<dbReference type="SUPFAM" id="SSF75005">
    <property type="entry name" value="Arabinanase/levansucrase/invertase"/>
    <property type="match status" value="1"/>
</dbReference>
<dbReference type="GO" id="GO:0005975">
    <property type="term" value="P:carbohydrate metabolic process"/>
    <property type="evidence" value="ECO:0007669"/>
    <property type="project" value="UniProtKB-ARBA"/>
</dbReference>
<evidence type="ECO:0000256" key="5">
    <source>
        <dbReference type="SAM" id="Phobius"/>
    </source>
</evidence>
<dbReference type="GO" id="GO:0004553">
    <property type="term" value="F:hydrolase activity, hydrolyzing O-glycosyl compounds"/>
    <property type="evidence" value="ECO:0007669"/>
    <property type="project" value="UniProtKB-ARBA"/>
</dbReference>
<keyword evidence="2" id="KW-0378">Hydrolase</keyword>
<keyword evidence="5" id="KW-0812">Transmembrane</keyword>
<dbReference type="CDD" id="cd18825">
    <property type="entry name" value="GH43_CtGH43-like"/>
    <property type="match status" value="1"/>
</dbReference>
<protein>
    <submittedName>
        <fullName evidence="6">Uncharacterized protein</fullName>
    </submittedName>
</protein>
<keyword evidence="3" id="KW-0326">Glycosidase</keyword>
<comment type="similarity">
    <text evidence="1">Belongs to the glycosyl hydrolase 43 family.</text>
</comment>
<dbReference type="Gene3D" id="2.115.10.20">
    <property type="entry name" value="Glycosyl hydrolase domain, family 43"/>
    <property type="match status" value="1"/>
</dbReference>
<evidence type="ECO:0000313" key="7">
    <source>
        <dbReference type="Proteomes" id="UP001634393"/>
    </source>
</evidence>